<evidence type="ECO:0000313" key="1">
    <source>
        <dbReference type="EMBL" id="MTC35241.1"/>
    </source>
</evidence>
<dbReference type="Proteomes" id="UP000449944">
    <property type="component" value="Unassembled WGS sequence"/>
</dbReference>
<protein>
    <submittedName>
        <fullName evidence="1">Uncharacterized protein</fullName>
    </submittedName>
</protein>
<comment type="caution">
    <text evidence="1">The sequence shown here is derived from an EMBL/GenBank/DDBJ whole genome shotgun (WGS) entry which is preliminary data.</text>
</comment>
<proteinExistence type="predicted"/>
<dbReference type="AlphaFoldDB" id="A0AAW9VC95"/>
<organism evidence="1 2">
    <name type="scientific">Providencia alcalifaciens</name>
    <dbReference type="NCBI Taxonomy" id="126385"/>
    <lineage>
        <taxon>Bacteria</taxon>
        <taxon>Pseudomonadati</taxon>
        <taxon>Pseudomonadota</taxon>
        <taxon>Gammaproteobacteria</taxon>
        <taxon>Enterobacterales</taxon>
        <taxon>Morganellaceae</taxon>
        <taxon>Providencia</taxon>
    </lineage>
</organism>
<name>A0AAW9VC95_9GAMM</name>
<accession>A0AAW9VC95</accession>
<reference evidence="1 2" key="1">
    <citation type="submission" date="2019-10" db="EMBL/GenBank/DDBJ databases">
        <title>Comparative genomic analysis of Providencia.</title>
        <authorList>
            <person name="Yuan C."/>
            <person name="Wei Y."/>
            <person name="Yin Z."/>
        </authorList>
    </citation>
    <scope>NUCLEOTIDE SEQUENCE [LARGE SCALE GENOMIC DNA]</scope>
    <source>
        <strain evidence="2">wls1934</strain>
    </source>
</reference>
<sequence>MFVDSNLTPEPDNKDWVLGWGVVRYAPWHLYGVYLTEAKAKQQIDLLGGEYEVHYGSHRLNSDDFIWGEVK</sequence>
<dbReference type="EMBL" id="WLUB01000039">
    <property type="protein sequence ID" value="MTC35241.1"/>
    <property type="molecule type" value="Genomic_DNA"/>
</dbReference>
<gene>
    <name evidence="1" type="ORF">GKR67_11520</name>
</gene>
<evidence type="ECO:0000313" key="2">
    <source>
        <dbReference type="Proteomes" id="UP000449944"/>
    </source>
</evidence>